<keyword evidence="2" id="KW-1185">Reference proteome</keyword>
<organism evidence="1 2">
    <name type="scientific">Deinococcus knuensis</name>
    <dbReference type="NCBI Taxonomy" id="1837380"/>
    <lineage>
        <taxon>Bacteria</taxon>
        <taxon>Thermotogati</taxon>
        <taxon>Deinococcota</taxon>
        <taxon>Deinococci</taxon>
        <taxon>Deinococcales</taxon>
        <taxon>Deinococcaceae</taxon>
        <taxon>Deinococcus</taxon>
    </lineage>
</organism>
<dbReference type="EMBL" id="BMQO01000022">
    <property type="protein sequence ID" value="GGS37766.1"/>
    <property type="molecule type" value="Genomic_DNA"/>
</dbReference>
<dbReference type="RefSeq" id="WP_189103343.1">
    <property type="nucleotide sequence ID" value="NZ_BMQO01000022.1"/>
</dbReference>
<accession>A0ABQ2SRQ5</accession>
<evidence type="ECO:0000313" key="1">
    <source>
        <dbReference type="EMBL" id="GGS37766.1"/>
    </source>
</evidence>
<protein>
    <submittedName>
        <fullName evidence="1">Uncharacterized protein</fullName>
    </submittedName>
</protein>
<evidence type="ECO:0000313" key="2">
    <source>
        <dbReference type="Proteomes" id="UP000620633"/>
    </source>
</evidence>
<gene>
    <name evidence="1" type="ORF">GCM10008961_31620</name>
</gene>
<reference evidence="2" key="1">
    <citation type="journal article" date="2019" name="Int. J. Syst. Evol. Microbiol.">
        <title>The Global Catalogue of Microorganisms (GCM) 10K type strain sequencing project: providing services to taxonomists for standard genome sequencing and annotation.</title>
        <authorList>
            <consortium name="The Broad Institute Genomics Platform"/>
            <consortium name="The Broad Institute Genome Sequencing Center for Infectious Disease"/>
            <person name="Wu L."/>
            <person name="Ma J."/>
        </authorList>
    </citation>
    <scope>NUCLEOTIDE SEQUENCE [LARGE SCALE GENOMIC DNA]</scope>
    <source>
        <strain evidence="2">JCM 31406</strain>
    </source>
</reference>
<sequence length="258" mass="26808">MTEPLTPKARHQALEQRVTTLEQASGGTDGVPTGPPRLAATARPPVVNDLPGGEAETVFNAVSALVLQSTPSTLPTVVAAVEARLHVPDGVTVTVHSLDAFGYDLYVPGAAVNAGTAVNPRCLIEFPPVLFGRDFETVTVTFSAPVTGAYASAERPDTPLHAFLRDGSGNQISVTAAATLLPAPTPLVDGPVGHYFLPVRTDAAPGPAGRMRDGYTEVVYPMDPAGFPTLRHRFAGQWWVLPFIPEDAGPDGGGGGVS</sequence>
<dbReference type="Proteomes" id="UP000620633">
    <property type="component" value="Unassembled WGS sequence"/>
</dbReference>
<proteinExistence type="predicted"/>
<comment type="caution">
    <text evidence="1">The sequence shown here is derived from an EMBL/GenBank/DDBJ whole genome shotgun (WGS) entry which is preliminary data.</text>
</comment>
<name>A0ABQ2SRQ5_9DEIO</name>